<evidence type="ECO:0000256" key="7">
    <source>
        <dbReference type="ARBA" id="ARBA00071400"/>
    </source>
</evidence>
<accession>A0A3R7PQ61</accession>
<evidence type="ECO:0000256" key="5">
    <source>
        <dbReference type="ARBA" id="ARBA00037300"/>
    </source>
</evidence>
<reference evidence="10 11" key="2">
    <citation type="submission" date="2019-01" db="EMBL/GenBank/DDBJ databases">
        <title>The decoding of complex shrimp genome reveals the adaptation for benthos swimmer, frequently molting mechanism and breeding impact on genome.</title>
        <authorList>
            <person name="Sun Y."/>
            <person name="Gao Y."/>
            <person name="Yu Y."/>
        </authorList>
    </citation>
    <scope>NUCLEOTIDE SEQUENCE [LARGE SCALE GENOMIC DNA]</scope>
    <source>
        <tissue evidence="10">Muscle</tissue>
    </source>
</reference>
<evidence type="ECO:0000256" key="3">
    <source>
        <dbReference type="ARBA" id="ARBA00022552"/>
    </source>
</evidence>
<comment type="similarity">
    <text evidence="6">Belongs to the UTP23/FCF1 family. UTP23 subfamily.</text>
</comment>
<feature type="domain" description="UTP23 sensor motif region" evidence="9">
    <location>
        <begin position="195"/>
        <end position="213"/>
    </location>
</feature>
<feature type="region of interest" description="Disordered" evidence="8">
    <location>
        <begin position="186"/>
        <end position="247"/>
    </location>
</feature>
<gene>
    <name evidence="10" type="ORF">C7M84_002106</name>
</gene>
<dbReference type="SUPFAM" id="SSF88723">
    <property type="entry name" value="PIN domain-like"/>
    <property type="match status" value="1"/>
</dbReference>
<comment type="subcellular location">
    <subcellularLocation>
        <location evidence="1">Nucleus</location>
        <location evidence="1">Nucleolus</location>
    </subcellularLocation>
</comment>
<reference evidence="10 11" key="1">
    <citation type="submission" date="2018-04" db="EMBL/GenBank/DDBJ databases">
        <authorList>
            <person name="Zhang X."/>
            <person name="Yuan J."/>
            <person name="Li F."/>
            <person name="Xiang J."/>
        </authorList>
    </citation>
    <scope>NUCLEOTIDE SEQUENCE [LARGE SCALE GENOMIC DNA]</scope>
    <source>
        <tissue evidence="10">Muscle</tissue>
    </source>
</reference>
<dbReference type="InterPro" id="IPR006984">
    <property type="entry name" value="Fcf1/UTP23"/>
</dbReference>
<protein>
    <recommendedName>
        <fullName evidence="7">rRNA-processing protein UTP23 homolog</fullName>
    </recommendedName>
</protein>
<evidence type="ECO:0000256" key="4">
    <source>
        <dbReference type="ARBA" id="ARBA00023242"/>
    </source>
</evidence>
<dbReference type="EMBL" id="QCYY01001281">
    <property type="protein sequence ID" value="ROT79177.1"/>
    <property type="molecule type" value="Genomic_DNA"/>
</dbReference>
<comment type="function">
    <text evidence="5">Involved in rRNA-processing and ribosome biogenesis.</text>
</comment>
<proteinExistence type="inferred from homology"/>
<keyword evidence="4" id="KW-0539">Nucleus</keyword>
<dbReference type="AlphaFoldDB" id="A0A3R7PQ61"/>
<keyword evidence="11" id="KW-1185">Reference proteome</keyword>
<evidence type="ECO:0000313" key="11">
    <source>
        <dbReference type="Proteomes" id="UP000283509"/>
    </source>
</evidence>
<dbReference type="GO" id="GO:0006364">
    <property type="term" value="P:rRNA processing"/>
    <property type="evidence" value="ECO:0007669"/>
    <property type="project" value="UniProtKB-KW"/>
</dbReference>
<dbReference type="Proteomes" id="UP000283509">
    <property type="component" value="Unassembled WGS sequence"/>
</dbReference>
<dbReference type="GO" id="GO:0032040">
    <property type="term" value="C:small-subunit processome"/>
    <property type="evidence" value="ECO:0007669"/>
    <property type="project" value="InterPro"/>
</dbReference>
<dbReference type="Pfam" id="PF24779">
    <property type="entry name" value="UTP23_sensor"/>
    <property type="match status" value="1"/>
</dbReference>
<name>A0A3R7PQ61_PENVA</name>
<evidence type="ECO:0000256" key="8">
    <source>
        <dbReference type="SAM" id="MobiDB-lite"/>
    </source>
</evidence>
<dbReference type="STRING" id="6689.A0A3R7PQ61"/>
<dbReference type="PANTHER" id="PTHR12416">
    <property type="entry name" value="RRNA-PROCESSING PROTEIN UTP23 HOMOLOG"/>
    <property type="match status" value="1"/>
</dbReference>
<evidence type="ECO:0000256" key="6">
    <source>
        <dbReference type="ARBA" id="ARBA00038503"/>
    </source>
</evidence>
<dbReference type="InterPro" id="IPR057776">
    <property type="entry name" value="UTP23_sensor"/>
</dbReference>
<organism evidence="10 11">
    <name type="scientific">Penaeus vannamei</name>
    <name type="common">Whiteleg shrimp</name>
    <name type="synonym">Litopenaeus vannamei</name>
    <dbReference type="NCBI Taxonomy" id="6689"/>
    <lineage>
        <taxon>Eukaryota</taxon>
        <taxon>Metazoa</taxon>
        <taxon>Ecdysozoa</taxon>
        <taxon>Arthropoda</taxon>
        <taxon>Crustacea</taxon>
        <taxon>Multicrustacea</taxon>
        <taxon>Malacostraca</taxon>
        <taxon>Eumalacostraca</taxon>
        <taxon>Eucarida</taxon>
        <taxon>Decapoda</taxon>
        <taxon>Dendrobranchiata</taxon>
        <taxon>Penaeoidea</taxon>
        <taxon>Penaeidae</taxon>
        <taxon>Penaeus</taxon>
    </lineage>
</organism>
<dbReference type="OrthoDB" id="25675at2759"/>
<feature type="compositionally biased region" description="Basic residues" evidence="8">
    <location>
        <begin position="226"/>
        <end position="247"/>
    </location>
</feature>
<dbReference type="FunFam" id="3.40.50.1010:FF:000006">
    <property type="entry name" value="rRNA-processing protein UTP23 homolog"/>
    <property type="match status" value="1"/>
</dbReference>
<dbReference type="InterPro" id="IPR029060">
    <property type="entry name" value="PIN-like_dom_sf"/>
</dbReference>
<sequence length="247" mass="28292">MKIRRHKKAQRILGFYRNNFNIRPPYTVLLDGTFCYAALEGKVKIAEDIPKYLESPETKLLTTQCIILEVEKLKLLKKNLHGSYMIVKQFPVQVCGHEGRPVPASSCIKSLLKKENPMKFIIASQDNELKNHIHESVPGTPVLYLHGSAPTLEKPTEKSQEEAMNTHSTITTYEQKTLHSLKRKLIGEEQVEPERKKKKKKNPNPLSCKKSKKVKKPQQQTEGGKGKRKRKKHKKPGSVHHHVQQEA</sequence>
<evidence type="ECO:0000256" key="2">
    <source>
        <dbReference type="ARBA" id="ARBA00022517"/>
    </source>
</evidence>
<comment type="caution">
    <text evidence="10">The sequence shown here is derived from an EMBL/GenBank/DDBJ whole genome shotgun (WGS) entry which is preliminary data.</text>
</comment>
<keyword evidence="3" id="KW-0698">rRNA processing</keyword>
<dbReference type="Gene3D" id="3.40.50.1010">
    <property type="entry name" value="5'-nuclease"/>
    <property type="match status" value="1"/>
</dbReference>
<evidence type="ECO:0000256" key="1">
    <source>
        <dbReference type="ARBA" id="ARBA00004604"/>
    </source>
</evidence>
<evidence type="ECO:0000259" key="9">
    <source>
        <dbReference type="Pfam" id="PF24779"/>
    </source>
</evidence>
<evidence type="ECO:0000313" key="10">
    <source>
        <dbReference type="EMBL" id="ROT79177.1"/>
    </source>
</evidence>
<dbReference type="Pfam" id="PF04900">
    <property type="entry name" value="Fcf1"/>
    <property type="match status" value="1"/>
</dbReference>
<keyword evidence="2" id="KW-0690">Ribosome biogenesis</keyword>